<organism evidence="1 2">
    <name type="scientific">Parendozoicomonas callyspongiae</name>
    <dbReference type="NCBI Taxonomy" id="2942213"/>
    <lineage>
        <taxon>Bacteria</taxon>
        <taxon>Pseudomonadati</taxon>
        <taxon>Pseudomonadota</taxon>
        <taxon>Gammaproteobacteria</taxon>
        <taxon>Oceanospirillales</taxon>
        <taxon>Endozoicomonadaceae</taxon>
        <taxon>Parendozoicomonas</taxon>
    </lineage>
</organism>
<reference evidence="1 2" key="1">
    <citation type="submission" date="2022-05" db="EMBL/GenBank/DDBJ databases">
        <authorList>
            <person name="Park J.-S."/>
        </authorList>
    </citation>
    <scope>NUCLEOTIDE SEQUENCE [LARGE SCALE GENOMIC DNA]</scope>
    <source>
        <strain evidence="1 2">2012CJ34-2</strain>
    </source>
</reference>
<accession>A0ABT0PMN8</accession>
<dbReference type="EMBL" id="JAMFLX010000031">
    <property type="protein sequence ID" value="MCL6271738.1"/>
    <property type="molecule type" value="Genomic_DNA"/>
</dbReference>
<sequence>MKIVTVEHHYNCQVNDVYRFFSSEEIISTKYEALGARKFRLRELSEAEGSLTMDSRREVPAGSEIPAALRKFLGEYNRVRQRESWVSQDDGSRLCTMRVDIDGVPVKVQGEMLLCPTGDGCVNHVTMEISSSIPLVGKVAASFVAENIEHQMEAEYQYILSETKELSPA</sequence>
<protein>
    <submittedName>
        <fullName evidence="1">DUF2505 domain-containing protein</fullName>
    </submittedName>
</protein>
<dbReference type="InterPro" id="IPR019639">
    <property type="entry name" value="DUF2505"/>
</dbReference>
<evidence type="ECO:0000313" key="1">
    <source>
        <dbReference type="EMBL" id="MCL6271738.1"/>
    </source>
</evidence>
<comment type="caution">
    <text evidence="1">The sequence shown here is derived from an EMBL/GenBank/DDBJ whole genome shotgun (WGS) entry which is preliminary data.</text>
</comment>
<gene>
    <name evidence="1" type="ORF">M3P05_17605</name>
</gene>
<dbReference type="SUPFAM" id="SSF55961">
    <property type="entry name" value="Bet v1-like"/>
    <property type="match status" value="1"/>
</dbReference>
<keyword evidence="2" id="KW-1185">Reference proteome</keyword>
<dbReference type="Pfam" id="PF10698">
    <property type="entry name" value="DUF2505"/>
    <property type="match status" value="1"/>
</dbReference>
<proteinExistence type="predicted"/>
<dbReference type="Proteomes" id="UP001203338">
    <property type="component" value="Unassembled WGS sequence"/>
</dbReference>
<name>A0ABT0PMN8_9GAMM</name>
<dbReference type="RefSeq" id="WP_249701383.1">
    <property type="nucleotide sequence ID" value="NZ_JAMFLX010000031.1"/>
</dbReference>
<evidence type="ECO:0000313" key="2">
    <source>
        <dbReference type="Proteomes" id="UP001203338"/>
    </source>
</evidence>